<feature type="chain" id="PRO_5007859239" evidence="1">
    <location>
        <begin position="23"/>
        <end position="359"/>
    </location>
</feature>
<evidence type="ECO:0000313" key="2">
    <source>
        <dbReference type="EMBL" id="KZT60490.1"/>
    </source>
</evidence>
<reference evidence="2 3" key="1">
    <citation type="journal article" date="2016" name="Mol. Biol. Evol.">
        <title>Comparative Genomics of Early-Diverging Mushroom-Forming Fungi Provides Insights into the Origins of Lignocellulose Decay Capabilities.</title>
        <authorList>
            <person name="Nagy L.G."/>
            <person name="Riley R."/>
            <person name="Tritt A."/>
            <person name="Adam C."/>
            <person name="Daum C."/>
            <person name="Floudas D."/>
            <person name="Sun H."/>
            <person name="Yadav J.S."/>
            <person name="Pangilinan J."/>
            <person name="Larsson K.H."/>
            <person name="Matsuura K."/>
            <person name="Barry K."/>
            <person name="Labutti K."/>
            <person name="Kuo R."/>
            <person name="Ohm R.A."/>
            <person name="Bhattacharya S.S."/>
            <person name="Shirouzu T."/>
            <person name="Yoshinaga Y."/>
            <person name="Martin F.M."/>
            <person name="Grigoriev I.V."/>
            <person name="Hibbett D.S."/>
        </authorList>
    </citation>
    <scope>NUCLEOTIDE SEQUENCE [LARGE SCALE GENOMIC DNA]</scope>
    <source>
        <strain evidence="2 3">HHB12733</strain>
    </source>
</reference>
<keyword evidence="3" id="KW-1185">Reference proteome</keyword>
<organism evidence="2 3">
    <name type="scientific">Calocera cornea HHB12733</name>
    <dbReference type="NCBI Taxonomy" id="1353952"/>
    <lineage>
        <taxon>Eukaryota</taxon>
        <taxon>Fungi</taxon>
        <taxon>Dikarya</taxon>
        <taxon>Basidiomycota</taxon>
        <taxon>Agaricomycotina</taxon>
        <taxon>Dacrymycetes</taxon>
        <taxon>Dacrymycetales</taxon>
        <taxon>Dacrymycetaceae</taxon>
        <taxon>Calocera</taxon>
    </lineage>
</organism>
<dbReference type="EMBL" id="KV423930">
    <property type="protein sequence ID" value="KZT60490.1"/>
    <property type="molecule type" value="Genomic_DNA"/>
</dbReference>
<gene>
    <name evidence="2" type="ORF">CALCODRAFT_515285</name>
</gene>
<keyword evidence="1" id="KW-0732">Signal</keyword>
<evidence type="ECO:0000256" key="1">
    <source>
        <dbReference type="SAM" id="SignalP"/>
    </source>
</evidence>
<dbReference type="Proteomes" id="UP000076842">
    <property type="component" value="Unassembled WGS sequence"/>
</dbReference>
<dbReference type="OrthoDB" id="10520729at2759"/>
<name>A0A165IF58_9BASI</name>
<feature type="signal peptide" evidence="1">
    <location>
        <begin position="1"/>
        <end position="22"/>
    </location>
</feature>
<dbReference type="AlphaFoldDB" id="A0A165IF58"/>
<dbReference type="InParanoid" id="A0A165IF58"/>
<accession>A0A165IF58</accession>
<protein>
    <submittedName>
        <fullName evidence="2">Uncharacterized protein</fullName>
    </submittedName>
</protein>
<evidence type="ECO:0000313" key="3">
    <source>
        <dbReference type="Proteomes" id="UP000076842"/>
    </source>
</evidence>
<sequence>MRTTCPSIVLLPFLALLGLVSAQSSPTPCLLPSNSSYVTHAGDPLPPTTGCDTVSGLVNGPVYLVWPGVTNIIIFLGNATNGIWHEPTFLPDDLPVYGFGWILLRPGPYFGTESMIGFATAISPAFAILPPSTSASNNLKPGDVRLLEPTDLPWVYTPDVLYWPAVERIVLQLSSNVSSTAQTVDFLIYGWSFPYPRMTLGQNVPLPSPGETLEYIFNVSLPATLSIPLQLVIVESLSSFDSVLAVSPLFELAQQADFSVSNTPSVYSVAPSGSILTLDGTSFSEGAVLTQLSSNTPLAGWTGATANPPTSTSISAASANPTAANSALGSSSTSSHPYIGSGADLLVFTASIALVLFAI</sequence>
<proteinExistence type="predicted"/>